<dbReference type="PANTHER" id="PTHR31190:SF142">
    <property type="entry name" value="ETHYLENE-RESPONSIVE TRANSCRIPTION FACTOR RAP2-3"/>
    <property type="match status" value="1"/>
</dbReference>
<accession>A0ABR2LHW2</accession>
<evidence type="ECO:0000313" key="9">
    <source>
        <dbReference type="Proteomes" id="UP001412067"/>
    </source>
</evidence>
<dbReference type="InterPro" id="IPR044808">
    <property type="entry name" value="ERF_plant"/>
</dbReference>
<dbReference type="Proteomes" id="UP001412067">
    <property type="component" value="Unassembled WGS sequence"/>
</dbReference>
<name>A0ABR2LHW2_9ASPA</name>
<keyword evidence="9" id="KW-1185">Reference proteome</keyword>
<keyword evidence="5" id="KW-0539">Nucleus</keyword>
<dbReference type="InterPro" id="IPR001471">
    <property type="entry name" value="AP2/ERF_dom"/>
</dbReference>
<organism evidence="8 9">
    <name type="scientific">Platanthera guangdongensis</name>
    <dbReference type="NCBI Taxonomy" id="2320717"/>
    <lineage>
        <taxon>Eukaryota</taxon>
        <taxon>Viridiplantae</taxon>
        <taxon>Streptophyta</taxon>
        <taxon>Embryophyta</taxon>
        <taxon>Tracheophyta</taxon>
        <taxon>Spermatophyta</taxon>
        <taxon>Magnoliopsida</taxon>
        <taxon>Liliopsida</taxon>
        <taxon>Asparagales</taxon>
        <taxon>Orchidaceae</taxon>
        <taxon>Orchidoideae</taxon>
        <taxon>Orchideae</taxon>
        <taxon>Orchidinae</taxon>
        <taxon>Platanthera</taxon>
    </lineage>
</organism>
<comment type="caution">
    <text evidence="8">The sequence shown here is derived from an EMBL/GenBank/DDBJ whole genome shotgun (WGS) entry which is preliminary data.</text>
</comment>
<dbReference type="Pfam" id="PF00847">
    <property type="entry name" value="AP2"/>
    <property type="match status" value="1"/>
</dbReference>
<dbReference type="SMART" id="SM00380">
    <property type="entry name" value="AP2"/>
    <property type="match status" value="1"/>
</dbReference>
<dbReference type="InterPro" id="IPR016177">
    <property type="entry name" value="DNA-bd_dom_sf"/>
</dbReference>
<feature type="region of interest" description="Disordered" evidence="6">
    <location>
        <begin position="74"/>
        <end position="104"/>
    </location>
</feature>
<keyword evidence="2" id="KW-0805">Transcription regulation</keyword>
<evidence type="ECO:0000256" key="3">
    <source>
        <dbReference type="ARBA" id="ARBA00023125"/>
    </source>
</evidence>
<dbReference type="PRINTS" id="PR00367">
    <property type="entry name" value="ETHRSPELEMNT"/>
</dbReference>
<comment type="subcellular location">
    <subcellularLocation>
        <location evidence="1">Nucleus</location>
    </subcellularLocation>
</comment>
<proteinExistence type="predicted"/>
<evidence type="ECO:0000256" key="5">
    <source>
        <dbReference type="ARBA" id="ARBA00023242"/>
    </source>
</evidence>
<dbReference type="SUPFAM" id="SSF54171">
    <property type="entry name" value="DNA-binding domain"/>
    <property type="match status" value="1"/>
</dbReference>
<gene>
    <name evidence="8" type="primary">EREBP1</name>
    <name evidence="8" type="ORF">KSP40_PGU016590</name>
</gene>
<protein>
    <submittedName>
        <fullName evidence="8">Ethylene-responsive transcription factor 1</fullName>
    </submittedName>
</protein>
<evidence type="ECO:0000259" key="7">
    <source>
        <dbReference type="PROSITE" id="PS51032"/>
    </source>
</evidence>
<dbReference type="InterPro" id="IPR036955">
    <property type="entry name" value="AP2/ERF_dom_sf"/>
</dbReference>
<feature type="compositionally biased region" description="Basic and acidic residues" evidence="6">
    <location>
        <begin position="75"/>
        <end position="92"/>
    </location>
</feature>
<evidence type="ECO:0000256" key="6">
    <source>
        <dbReference type="SAM" id="MobiDB-lite"/>
    </source>
</evidence>
<keyword evidence="3" id="KW-0238">DNA-binding</keyword>
<reference evidence="8 9" key="1">
    <citation type="journal article" date="2022" name="Nat. Plants">
        <title>Genomes of leafy and leafless Platanthera orchids illuminate the evolution of mycoheterotrophy.</title>
        <authorList>
            <person name="Li M.H."/>
            <person name="Liu K.W."/>
            <person name="Li Z."/>
            <person name="Lu H.C."/>
            <person name="Ye Q.L."/>
            <person name="Zhang D."/>
            <person name="Wang J.Y."/>
            <person name="Li Y.F."/>
            <person name="Zhong Z.M."/>
            <person name="Liu X."/>
            <person name="Yu X."/>
            <person name="Liu D.K."/>
            <person name="Tu X.D."/>
            <person name="Liu B."/>
            <person name="Hao Y."/>
            <person name="Liao X.Y."/>
            <person name="Jiang Y.T."/>
            <person name="Sun W.H."/>
            <person name="Chen J."/>
            <person name="Chen Y.Q."/>
            <person name="Ai Y."/>
            <person name="Zhai J.W."/>
            <person name="Wu S.S."/>
            <person name="Zhou Z."/>
            <person name="Hsiao Y.Y."/>
            <person name="Wu W.L."/>
            <person name="Chen Y.Y."/>
            <person name="Lin Y.F."/>
            <person name="Hsu J.L."/>
            <person name="Li C.Y."/>
            <person name="Wang Z.W."/>
            <person name="Zhao X."/>
            <person name="Zhong W.Y."/>
            <person name="Ma X.K."/>
            <person name="Ma L."/>
            <person name="Huang J."/>
            <person name="Chen G.Z."/>
            <person name="Huang M.Z."/>
            <person name="Huang L."/>
            <person name="Peng D.H."/>
            <person name="Luo Y.B."/>
            <person name="Zou S.Q."/>
            <person name="Chen S.P."/>
            <person name="Lan S."/>
            <person name="Tsai W.C."/>
            <person name="Van de Peer Y."/>
            <person name="Liu Z.J."/>
        </authorList>
    </citation>
    <scope>NUCLEOTIDE SEQUENCE [LARGE SCALE GENOMIC DNA]</scope>
    <source>
        <strain evidence="8">Lor288</strain>
    </source>
</reference>
<dbReference type="Gene3D" id="3.30.730.10">
    <property type="entry name" value="AP2/ERF domain"/>
    <property type="match status" value="1"/>
</dbReference>
<dbReference type="EMBL" id="JBBWWR010000019">
    <property type="protein sequence ID" value="KAK8941662.1"/>
    <property type="molecule type" value="Genomic_DNA"/>
</dbReference>
<evidence type="ECO:0000256" key="4">
    <source>
        <dbReference type="ARBA" id="ARBA00023163"/>
    </source>
</evidence>
<dbReference type="CDD" id="cd00018">
    <property type="entry name" value="AP2"/>
    <property type="match status" value="1"/>
</dbReference>
<evidence type="ECO:0000313" key="8">
    <source>
        <dbReference type="EMBL" id="KAK8941662.1"/>
    </source>
</evidence>
<dbReference type="PANTHER" id="PTHR31190">
    <property type="entry name" value="DNA-BINDING DOMAIN"/>
    <property type="match status" value="1"/>
</dbReference>
<keyword evidence="4" id="KW-0804">Transcription</keyword>
<dbReference type="PROSITE" id="PS51032">
    <property type="entry name" value="AP2_ERF"/>
    <property type="match status" value="1"/>
</dbReference>
<evidence type="ECO:0000256" key="2">
    <source>
        <dbReference type="ARBA" id="ARBA00023015"/>
    </source>
</evidence>
<evidence type="ECO:0000256" key="1">
    <source>
        <dbReference type="ARBA" id="ARBA00004123"/>
    </source>
</evidence>
<feature type="domain" description="AP2/ERF" evidence="7">
    <location>
        <begin position="104"/>
        <end position="161"/>
    </location>
</feature>
<sequence length="322" mass="36585">MCGGAIISDFIPSARSRLTADPVKKKKKKRRSWYFDDDFEADFEEFEEEDDATAEELFQIKPVTFRPKPASLPREISEALKHPQFDGDAEKSAKRKTAKRKKNQYRGIRRRPWGKWAAEIRDPRKGERVWLGTFDTPEEAAGAYDAAAREIRGKKAKLNFVELAPKLSQFHYKEQNAAPKTRKANPSQEFDHLGNANYNLSSGLGIVGEIDGREHEFKDPEINSITPRAVWDPKYENLDEIVAEKRIKSNSGEAVLADNQDEAVHFSSEISDFESFMKFMPLFEGSLDGSFGSLIGTEMTQDGIDSMNLWSFDDIPMAESIF</sequence>
<feature type="compositionally biased region" description="Basic residues" evidence="6">
    <location>
        <begin position="93"/>
        <end position="104"/>
    </location>
</feature>